<reference evidence="2" key="1">
    <citation type="journal article" date="2021" name="Front. Microbiol.">
        <title>Comprehensive Comparative Genomics and Phenotyping of Methylobacterium Species.</title>
        <authorList>
            <person name="Alessa O."/>
            <person name="Ogura Y."/>
            <person name="Fujitani Y."/>
            <person name="Takami H."/>
            <person name="Hayashi T."/>
            <person name="Sahin N."/>
            <person name="Tani A."/>
        </authorList>
    </citation>
    <scope>NUCLEOTIDE SEQUENCE</scope>
    <source>
        <strain evidence="2">LMG 23639</strain>
    </source>
</reference>
<reference evidence="2" key="2">
    <citation type="submission" date="2021-08" db="EMBL/GenBank/DDBJ databases">
        <authorList>
            <person name="Tani A."/>
            <person name="Ola A."/>
            <person name="Ogura Y."/>
            <person name="Katsura K."/>
            <person name="Hayashi T."/>
        </authorList>
    </citation>
    <scope>NUCLEOTIDE SEQUENCE</scope>
    <source>
        <strain evidence="2">LMG 23639</strain>
    </source>
</reference>
<proteinExistence type="predicted"/>
<sequence>MQARNPSLAPARRRSARLVATLLLSSAASGARAGDASLDTLVFGSLDAGAATFLSAGAKIALESLDRPGFAALVSVGAGRRTERPCACAAFAGSSDLSRYTAHGSALVGYQWFQDWGVVGAFLGPEAAFEALSDGRAVAALPVRVGVRFHGEVWARPTDETLVTGTAILGTARTDAWVRASWGYRLWSAYLGPEASLYADRTGYRKWAAGLHATDFAVAGYSFRLSAGVQKESSGVRYAPYIGISAWTPL</sequence>
<keyword evidence="1" id="KW-0732">Signal</keyword>
<gene>
    <name evidence="2" type="ORF">AOPFMNJM_2375</name>
</gene>
<dbReference type="RefSeq" id="WP_238276030.1">
    <property type="nucleotide sequence ID" value="NZ_BPQR01000039.1"/>
</dbReference>
<keyword evidence="3" id="KW-1185">Reference proteome</keyword>
<comment type="caution">
    <text evidence="2">The sequence shown here is derived from an EMBL/GenBank/DDBJ whole genome shotgun (WGS) entry which is preliminary data.</text>
</comment>
<evidence type="ECO:0000313" key="3">
    <source>
        <dbReference type="Proteomes" id="UP001055102"/>
    </source>
</evidence>
<dbReference type="InterPro" id="IPR031485">
    <property type="entry name" value="CBP_BcsS"/>
</dbReference>
<organism evidence="2 3">
    <name type="scientific">Methylobacterium jeotgali</name>
    <dbReference type="NCBI Taxonomy" id="381630"/>
    <lineage>
        <taxon>Bacteria</taxon>
        <taxon>Pseudomonadati</taxon>
        <taxon>Pseudomonadota</taxon>
        <taxon>Alphaproteobacteria</taxon>
        <taxon>Hyphomicrobiales</taxon>
        <taxon>Methylobacteriaceae</taxon>
        <taxon>Methylobacterium</taxon>
    </lineage>
</organism>
<feature type="signal peptide" evidence="1">
    <location>
        <begin position="1"/>
        <end position="33"/>
    </location>
</feature>
<feature type="chain" id="PRO_5046338660" description="Cellulose biosynthesis protein BcsS" evidence="1">
    <location>
        <begin position="34"/>
        <end position="250"/>
    </location>
</feature>
<dbReference type="Proteomes" id="UP001055102">
    <property type="component" value="Unassembled WGS sequence"/>
</dbReference>
<evidence type="ECO:0008006" key="4">
    <source>
        <dbReference type="Google" id="ProtNLM"/>
    </source>
</evidence>
<evidence type="ECO:0000256" key="1">
    <source>
        <dbReference type="SAM" id="SignalP"/>
    </source>
</evidence>
<protein>
    <recommendedName>
        <fullName evidence="4">Cellulose biosynthesis protein BcsS</fullName>
    </recommendedName>
</protein>
<accession>A0ABQ4SXV3</accession>
<evidence type="ECO:0000313" key="2">
    <source>
        <dbReference type="EMBL" id="GJE07051.1"/>
    </source>
</evidence>
<name>A0ABQ4SXV3_9HYPH</name>
<dbReference type="EMBL" id="BPQR01000039">
    <property type="protein sequence ID" value="GJE07051.1"/>
    <property type="molecule type" value="Genomic_DNA"/>
</dbReference>
<dbReference type="Pfam" id="PF17036">
    <property type="entry name" value="CBP_BcsS"/>
    <property type="match status" value="1"/>
</dbReference>